<feature type="chain" id="PRO_5015120513" evidence="1">
    <location>
        <begin position="21"/>
        <end position="87"/>
    </location>
</feature>
<feature type="signal peptide" evidence="1">
    <location>
        <begin position="1"/>
        <end position="20"/>
    </location>
</feature>
<organism evidence="2">
    <name type="scientific">Rhizophora mucronata</name>
    <name type="common">Asiatic mangrove</name>
    <dbReference type="NCBI Taxonomy" id="61149"/>
    <lineage>
        <taxon>Eukaryota</taxon>
        <taxon>Viridiplantae</taxon>
        <taxon>Streptophyta</taxon>
        <taxon>Embryophyta</taxon>
        <taxon>Tracheophyta</taxon>
        <taxon>Spermatophyta</taxon>
        <taxon>Magnoliopsida</taxon>
        <taxon>eudicotyledons</taxon>
        <taxon>Gunneridae</taxon>
        <taxon>Pentapetalae</taxon>
        <taxon>rosids</taxon>
        <taxon>fabids</taxon>
        <taxon>Malpighiales</taxon>
        <taxon>Rhizophoraceae</taxon>
        <taxon>Rhizophora</taxon>
    </lineage>
</organism>
<evidence type="ECO:0000256" key="1">
    <source>
        <dbReference type="SAM" id="SignalP"/>
    </source>
</evidence>
<proteinExistence type="predicted"/>
<evidence type="ECO:0000313" key="2">
    <source>
        <dbReference type="EMBL" id="MBX54354.1"/>
    </source>
</evidence>
<sequence>MKFSGSLLFLLFFSISFVNKAVLLYGEISGNSFAFPILVSDQHPYFLSTLIGPSRLLRRSEIGPTTEYVKATGFRDRRCARAPYEHM</sequence>
<protein>
    <submittedName>
        <fullName evidence="2">PIN1-like auxin transport protein</fullName>
    </submittedName>
</protein>
<dbReference type="AlphaFoldDB" id="A0A2P2PHU9"/>
<accession>A0A2P2PHU9</accession>
<name>A0A2P2PHU9_RHIMU</name>
<dbReference type="EMBL" id="GGEC01073870">
    <property type="protein sequence ID" value="MBX54354.1"/>
    <property type="molecule type" value="Transcribed_RNA"/>
</dbReference>
<keyword evidence="1" id="KW-0732">Signal</keyword>
<reference evidence="2" key="1">
    <citation type="submission" date="2018-02" db="EMBL/GenBank/DDBJ databases">
        <title>Rhizophora mucronata_Transcriptome.</title>
        <authorList>
            <person name="Meera S.P."/>
            <person name="Sreeshan A."/>
            <person name="Augustine A."/>
        </authorList>
    </citation>
    <scope>NUCLEOTIDE SEQUENCE</scope>
    <source>
        <tissue evidence="2">Leaf</tissue>
    </source>
</reference>